<evidence type="ECO:0000256" key="1">
    <source>
        <dbReference type="SAM" id="MobiDB-lite"/>
    </source>
</evidence>
<feature type="region of interest" description="Disordered" evidence="1">
    <location>
        <begin position="69"/>
        <end position="88"/>
    </location>
</feature>
<feature type="region of interest" description="Disordered" evidence="1">
    <location>
        <begin position="1"/>
        <end position="21"/>
    </location>
</feature>
<organism evidence="2 3">
    <name type="scientific">Canavalia gladiata</name>
    <name type="common">Sword bean</name>
    <name type="synonym">Dolichos gladiatus</name>
    <dbReference type="NCBI Taxonomy" id="3824"/>
    <lineage>
        <taxon>Eukaryota</taxon>
        <taxon>Viridiplantae</taxon>
        <taxon>Streptophyta</taxon>
        <taxon>Embryophyta</taxon>
        <taxon>Tracheophyta</taxon>
        <taxon>Spermatophyta</taxon>
        <taxon>Magnoliopsida</taxon>
        <taxon>eudicotyledons</taxon>
        <taxon>Gunneridae</taxon>
        <taxon>Pentapetalae</taxon>
        <taxon>rosids</taxon>
        <taxon>fabids</taxon>
        <taxon>Fabales</taxon>
        <taxon>Fabaceae</taxon>
        <taxon>Papilionoideae</taxon>
        <taxon>50 kb inversion clade</taxon>
        <taxon>NPAAA clade</taxon>
        <taxon>indigoferoid/millettioid clade</taxon>
        <taxon>Phaseoleae</taxon>
        <taxon>Canavalia</taxon>
    </lineage>
</organism>
<dbReference type="EMBL" id="JAYMYQ010000005">
    <property type="protein sequence ID" value="KAK7328067.1"/>
    <property type="molecule type" value="Genomic_DNA"/>
</dbReference>
<proteinExistence type="predicted"/>
<dbReference type="Proteomes" id="UP001367508">
    <property type="component" value="Unassembled WGS sequence"/>
</dbReference>
<reference evidence="2 3" key="1">
    <citation type="submission" date="2024-01" db="EMBL/GenBank/DDBJ databases">
        <title>The genomes of 5 underutilized Papilionoideae crops provide insights into root nodulation and disease resistanc.</title>
        <authorList>
            <person name="Jiang F."/>
        </authorList>
    </citation>
    <scope>NUCLEOTIDE SEQUENCE [LARGE SCALE GENOMIC DNA]</scope>
    <source>
        <strain evidence="2">LVBAO_FW01</strain>
        <tissue evidence="2">Leaves</tissue>
    </source>
</reference>
<sequence>MKTTSQSSPRNSNNGKEKEKVGEVKVHYCDKISDDSDEDFECLVDEVSGDSDDDIDFVLEIRSDYIKKQRPEQMQDVVGGSKPFPTRGTSEVAATELGEVPLNRTCEEFVVRPAKISVAGPTEVSLVGPIEVFVAGLSEAAADWPNGDGSSNISGTWK</sequence>
<evidence type="ECO:0000313" key="2">
    <source>
        <dbReference type="EMBL" id="KAK7328067.1"/>
    </source>
</evidence>
<protein>
    <submittedName>
        <fullName evidence="2">Uncharacterized protein</fullName>
    </submittedName>
</protein>
<comment type="caution">
    <text evidence="2">The sequence shown here is derived from an EMBL/GenBank/DDBJ whole genome shotgun (WGS) entry which is preliminary data.</text>
</comment>
<accession>A0AAN9QAJ1</accession>
<feature type="compositionally biased region" description="Polar residues" evidence="1">
    <location>
        <begin position="1"/>
        <end position="14"/>
    </location>
</feature>
<name>A0AAN9QAJ1_CANGL</name>
<dbReference type="AlphaFoldDB" id="A0AAN9QAJ1"/>
<evidence type="ECO:0000313" key="3">
    <source>
        <dbReference type="Proteomes" id="UP001367508"/>
    </source>
</evidence>
<gene>
    <name evidence="2" type="ORF">VNO77_22163</name>
</gene>
<keyword evidence="3" id="KW-1185">Reference proteome</keyword>